<keyword evidence="1" id="KW-0813">Transport</keyword>
<dbReference type="PANTHER" id="PTHR45663">
    <property type="entry name" value="GEO12009P1"/>
    <property type="match status" value="1"/>
</dbReference>
<dbReference type="PRINTS" id="PR00421">
    <property type="entry name" value="THIOREDOXIN"/>
</dbReference>
<evidence type="ECO:0000256" key="2">
    <source>
        <dbReference type="ARBA" id="ARBA00022982"/>
    </source>
</evidence>
<dbReference type="PROSITE" id="PS00194">
    <property type="entry name" value="THIOREDOXIN_1"/>
    <property type="match status" value="1"/>
</dbReference>
<evidence type="ECO:0000256" key="3">
    <source>
        <dbReference type="ARBA" id="ARBA00023157"/>
    </source>
</evidence>
<keyword evidence="6" id="KW-1185">Reference proteome</keyword>
<dbReference type="InterPro" id="IPR036249">
    <property type="entry name" value="Thioredoxin-like_sf"/>
</dbReference>
<dbReference type="Proteomes" id="UP001178507">
    <property type="component" value="Unassembled WGS sequence"/>
</dbReference>
<accession>A0AA36JG20</accession>
<sequence length="293" mass="30899">MSEMGLPSCGGGPPQCRARFRAAYAASALTVLCLAVKGPLGFTQPMKGGQLESQPRQLVTTRAELTEVGPAELEAAIRSGPVVLDVYAVWCGPCKMLEPTLEKLAEQLSAFEEEGLQVPQVLRMDSDQHSAKATSLGVEGLPTVIFFKGGAEVARLEGAVGLSQLEEEAAAAFGMELAGEESVMQLVTMAELELLVQVEDVLVLGVLGGGKWEQGSASLDATLQLLCRQFGQRVQVAMTDASKVPGVAESLQLGDLPAVVLFQEGSKVMQLEGPDAAAVRVEELEDLLSEAMD</sequence>
<keyword evidence="3" id="KW-1015">Disulfide bond</keyword>
<evidence type="ECO:0000256" key="1">
    <source>
        <dbReference type="ARBA" id="ARBA00022448"/>
    </source>
</evidence>
<dbReference type="PANTHER" id="PTHR45663:SF11">
    <property type="entry name" value="GEO12009P1"/>
    <property type="match status" value="1"/>
</dbReference>
<feature type="domain" description="Thioredoxin" evidence="4">
    <location>
        <begin position="20"/>
        <end position="174"/>
    </location>
</feature>
<dbReference type="PROSITE" id="PS51352">
    <property type="entry name" value="THIOREDOXIN_2"/>
    <property type="match status" value="1"/>
</dbReference>
<dbReference type="GO" id="GO:0005737">
    <property type="term" value="C:cytoplasm"/>
    <property type="evidence" value="ECO:0007669"/>
    <property type="project" value="TreeGrafter"/>
</dbReference>
<comment type="caution">
    <text evidence="5">The sequence shown here is derived from an EMBL/GenBank/DDBJ whole genome shotgun (WGS) entry which is preliminary data.</text>
</comment>
<name>A0AA36JG20_9DINO</name>
<protein>
    <recommendedName>
        <fullName evidence="4">Thioredoxin domain-containing protein</fullName>
    </recommendedName>
</protein>
<proteinExistence type="predicted"/>
<evidence type="ECO:0000259" key="4">
    <source>
        <dbReference type="PROSITE" id="PS51352"/>
    </source>
</evidence>
<evidence type="ECO:0000313" key="5">
    <source>
        <dbReference type="EMBL" id="CAJ1404952.1"/>
    </source>
</evidence>
<evidence type="ECO:0000313" key="6">
    <source>
        <dbReference type="Proteomes" id="UP001178507"/>
    </source>
</evidence>
<keyword evidence="2" id="KW-0249">Electron transport</keyword>
<dbReference type="SUPFAM" id="SSF52833">
    <property type="entry name" value="Thioredoxin-like"/>
    <property type="match status" value="2"/>
</dbReference>
<dbReference type="Gene3D" id="3.40.30.10">
    <property type="entry name" value="Glutaredoxin"/>
    <property type="match status" value="2"/>
</dbReference>
<dbReference type="InterPro" id="IPR017937">
    <property type="entry name" value="Thioredoxin_CS"/>
</dbReference>
<organism evidence="5 6">
    <name type="scientific">Effrenium voratum</name>
    <dbReference type="NCBI Taxonomy" id="2562239"/>
    <lineage>
        <taxon>Eukaryota</taxon>
        <taxon>Sar</taxon>
        <taxon>Alveolata</taxon>
        <taxon>Dinophyceae</taxon>
        <taxon>Suessiales</taxon>
        <taxon>Symbiodiniaceae</taxon>
        <taxon>Effrenium</taxon>
    </lineage>
</organism>
<dbReference type="CDD" id="cd02947">
    <property type="entry name" value="TRX_family"/>
    <property type="match status" value="1"/>
</dbReference>
<dbReference type="InterPro" id="IPR013766">
    <property type="entry name" value="Thioredoxin_domain"/>
</dbReference>
<reference evidence="5" key="1">
    <citation type="submission" date="2023-08" db="EMBL/GenBank/DDBJ databases">
        <authorList>
            <person name="Chen Y."/>
            <person name="Shah S."/>
            <person name="Dougan E. K."/>
            <person name="Thang M."/>
            <person name="Chan C."/>
        </authorList>
    </citation>
    <scope>NUCLEOTIDE SEQUENCE</scope>
</reference>
<dbReference type="GO" id="GO:0015035">
    <property type="term" value="F:protein-disulfide reductase activity"/>
    <property type="evidence" value="ECO:0007669"/>
    <property type="project" value="TreeGrafter"/>
</dbReference>
<dbReference type="Pfam" id="PF00085">
    <property type="entry name" value="Thioredoxin"/>
    <property type="match status" value="1"/>
</dbReference>
<dbReference type="EMBL" id="CAUJNA010003562">
    <property type="protein sequence ID" value="CAJ1404952.1"/>
    <property type="molecule type" value="Genomic_DNA"/>
</dbReference>
<dbReference type="AlphaFoldDB" id="A0AA36JG20"/>
<gene>
    <name evidence="5" type="ORF">EVOR1521_LOCUS27308</name>
</gene>